<dbReference type="PANTHER" id="PTHR13947:SF37">
    <property type="entry name" value="LD18367P"/>
    <property type="match status" value="1"/>
</dbReference>
<dbReference type="Gene3D" id="3.40.630.30">
    <property type="match status" value="1"/>
</dbReference>
<evidence type="ECO:0000313" key="4">
    <source>
        <dbReference type="EMBL" id="RJF94355.1"/>
    </source>
</evidence>
<dbReference type="Gene3D" id="1.10.10.10">
    <property type="entry name" value="Winged helix-like DNA-binding domain superfamily/Winged helix DNA-binding domain"/>
    <property type="match status" value="1"/>
</dbReference>
<sequence length="305" mass="34050">MTDLAGEVRRFNRFYTRAGGILGESLLGSDFSLTEARVLYELAQGGEISAVDLKERLNIDAGYLSRMLKQFERRGLIRREPAPADRRRAHVVLTGEGQAAFAALDRRSQQAAADLLQPLAPQDQARLVQAMVSIQQLLAPPGAARRPVMTLRPHRPGDMGWVIGRHGALYAQEYGWDETFEAFVAEIAARFIQQFDPVKERCWIAELAGERVGCIFLVKDSDAVAKLRMLLVDPAARGHGLGRTLVAECLAFARDAGYARVRLWTNDILHAARKLYVDAGFRLTETEHHRSFGQDLVGQTWELDL</sequence>
<evidence type="ECO:0000259" key="2">
    <source>
        <dbReference type="PROSITE" id="PS50995"/>
    </source>
</evidence>
<evidence type="ECO:0000259" key="3">
    <source>
        <dbReference type="PROSITE" id="PS51186"/>
    </source>
</evidence>
<dbReference type="Pfam" id="PF00583">
    <property type="entry name" value="Acetyltransf_1"/>
    <property type="match status" value="1"/>
</dbReference>
<dbReference type="InterPro" id="IPR000182">
    <property type="entry name" value="GNAT_dom"/>
</dbReference>
<dbReference type="OrthoDB" id="273614at2"/>
<keyword evidence="1 4" id="KW-0808">Transferase</keyword>
<feature type="domain" description="N-acetyltransferase" evidence="3">
    <location>
        <begin position="149"/>
        <end position="305"/>
    </location>
</feature>
<dbReference type="InterPro" id="IPR000835">
    <property type="entry name" value="HTH_MarR-typ"/>
</dbReference>
<dbReference type="GO" id="GO:0008080">
    <property type="term" value="F:N-acetyltransferase activity"/>
    <property type="evidence" value="ECO:0007669"/>
    <property type="project" value="InterPro"/>
</dbReference>
<dbReference type="Pfam" id="PF01047">
    <property type="entry name" value="MarR"/>
    <property type="match status" value="1"/>
</dbReference>
<dbReference type="PROSITE" id="PS51186">
    <property type="entry name" value="GNAT"/>
    <property type="match status" value="1"/>
</dbReference>
<dbReference type="SUPFAM" id="SSF46785">
    <property type="entry name" value="Winged helix' DNA-binding domain"/>
    <property type="match status" value="1"/>
</dbReference>
<comment type="caution">
    <text evidence="4">The sequence shown here is derived from an EMBL/GenBank/DDBJ whole genome shotgun (WGS) entry which is preliminary data.</text>
</comment>
<proteinExistence type="predicted"/>
<dbReference type="CDD" id="cd04301">
    <property type="entry name" value="NAT_SF"/>
    <property type="match status" value="1"/>
</dbReference>
<gene>
    <name evidence="4" type="ORF">D3874_00410</name>
</gene>
<dbReference type="PANTHER" id="PTHR13947">
    <property type="entry name" value="GNAT FAMILY N-ACETYLTRANSFERASE"/>
    <property type="match status" value="1"/>
</dbReference>
<dbReference type="PRINTS" id="PR00598">
    <property type="entry name" value="HTHMARR"/>
</dbReference>
<dbReference type="PROSITE" id="PS50995">
    <property type="entry name" value="HTH_MARR_2"/>
    <property type="match status" value="1"/>
</dbReference>
<protein>
    <submittedName>
        <fullName evidence="4">GNAT family N-acetyltransferase</fullName>
    </submittedName>
</protein>
<dbReference type="GO" id="GO:0003700">
    <property type="term" value="F:DNA-binding transcription factor activity"/>
    <property type="evidence" value="ECO:0007669"/>
    <property type="project" value="InterPro"/>
</dbReference>
<keyword evidence="5" id="KW-1185">Reference proteome</keyword>
<dbReference type="InterPro" id="IPR036390">
    <property type="entry name" value="WH_DNA-bd_sf"/>
</dbReference>
<dbReference type="InterPro" id="IPR050769">
    <property type="entry name" value="NAT_camello-type"/>
</dbReference>
<accession>A0A418WT00</accession>
<feature type="domain" description="HTH marR-type" evidence="2">
    <location>
        <begin position="1"/>
        <end position="136"/>
    </location>
</feature>
<dbReference type="RefSeq" id="WP_119775259.1">
    <property type="nucleotide sequence ID" value="NZ_QYUK01000008.1"/>
</dbReference>
<dbReference type="InterPro" id="IPR016181">
    <property type="entry name" value="Acyl_CoA_acyltransferase"/>
</dbReference>
<evidence type="ECO:0000313" key="5">
    <source>
        <dbReference type="Proteomes" id="UP000284605"/>
    </source>
</evidence>
<dbReference type="AlphaFoldDB" id="A0A418WT00"/>
<dbReference type="SMART" id="SM00347">
    <property type="entry name" value="HTH_MARR"/>
    <property type="match status" value="1"/>
</dbReference>
<reference evidence="4 5" key="1">
    <citation type="submission" date="2018-09" db="EMBL/GenBank/DDBJ databases">
        <authorList>
            <person name="Zhu H."/>
        </authorList>
    </citation>
    <scope>NUCLEOTIDE SEQUENCE [LARGE SCALE GENOMIC DNA]</scope>
    <source>
        <strain evidence="4 5">K1W22B-8</strain>
    </source>
</reference>
<dbReference type="Proteomes" id="UP000284605">
    <property type="component" value="Unassembled WGS sequence"/>
</dbReference>
<dbReference type="SUPFAM" id="SSF55729">
    <property type="entry name" value="Acyl-CoA N-acyltransferases (Nat)"/>
    <property type="match status" value="1"/>
</dbReference>
<evidence type="ECO:0000256" key="1">
    <source>
        <dbReference type="ARBA" id="ARBA00022679"/>
    </source>
</evidence>
<organism evidence="4 5">
    <name type="scientific">Oleomonas cavernae</name>
    <dbReference type="NCBI Taxonomy" id="2320859"/>
    <lineage>
        <taxon>Bacteria</taxon>
        <taxon>Pseudomonadati</taxon>
        <taxon>Pseudomonadota</taxon>
        <taxon>Alphaproteobacteria</taxon>
        <taxon>Acetobacterales</taxon>
        <taxon>Acetobacteraceae</taxon>
        <taxon>Oleomonas</taxon>
    </lineage>
</organism>
<dbReference type="EMBL" id="QYUK01000008">
    <property type="protein sequence ID" value="RJF94355.1"/>
    <property type="molecule type" value="Genomic_DNA"/>
</dbReference>
<dbReference type="InterPro" id="IPR036388">
    <property type="entry name" value="WH-like_DNA-bd_sf"/>
</dbReference>
<name>A0A418WT00_9PROT</name>